<dbReference type="Proteomes" id="UP001139293">
    <property type="component" value="Unassembled WGS sequence"/>
</dbReference>
<comment type="caution">
    <text evidence="4">The sequence shown here is derived from an EMBL/GenBank/DDBJ whole genome shotgun (WGS) entry which is preliminary data.</text>
</comment>
<dbReference type="Gene3D" id="3.60.15.10">
    <property type="entry name" value="Ribonuclease Z/Hydroxyacylglutathione hydrolase-like"/>
    <property type="match status" value="1"/>
</dbReference>
<sequence length="742" mass="84356">MTTKFARKFATEKLQQAPAWWEELLIRLKPSGEELGGTGLRLAVRDGYLNFYHQGQAIAKVGVTQNNLLRSEQHVKYVFESATSQKYTKLIGDDNCIKNPENDEEFARYLGSETLDLWIARSKKHKGEEKTFVEQVVAANENIIDMEMGLPGSGYRIDLVTIEEDQGQANVVLWEAKLTSDTRCRSSIDQPEVIYQISKYREFLTEEKNQLEVINAYITACKVQTYICQLAGKQVSKTIEAVANGTLQLGLDTEPRLLFLHNPKNTQKDSWLPHQQKLIDNQIKLQVMTTDSHRTLLSAAELEQYQANQQLINTQVHTSVTILRGADTIGGSCIKINHGNDAIVLDYGAPIMDNAGASIDPEYIAEPSISNGILLDIQQQDPNPPLAYILSHAHPDHYGLLDTLPDDANIYLSNGSYSMMHIGNVFYPQALRFNQLERCSQYSPGKPFQIGPFKITAYMMDHSAFGACGLLVEVNNKQIFYSGDFRGHGRKAKVNDYLYANVNQPDVMLLEGTTLDDRHSQQFPTESSVEEEFIRLLSQEKRPAFVSASGSNIDRLVSLYNATKRTGKKLIIDLYQLYLLVELKKHAPGLPPHKGDHLKVIFPHSQSQAIEQRFGTDFFKYSHRHVNIDKLTGCDYVFRISTSQMPKFIDHFIKQDIQPQLIYSMWLGYKENQPSFNLMEEKYQLKWQYAHTSGHAYYAHLQKFANSINAKCLVPVHTLHPEKFTDHFANVKILNNNQKLDI</sequence>
<dbReference type="EMBL" id="JAKILB010000002">
    <property type="protein sequence ID" value="MCL1137884.1"/>
    <property type="molecule type" value="Genomic_DNA"/>
</dbReference>
<dbReference type="PANTHER" id="PTHR43694">
    <property type="entry name" value="RIBONUCLEASE J"/>
    <property type="match status" value="1"/>
</dbReference>
<evidence type="ECO:0000313" key="5">
    <source>
        <dbReference type="Proteomes" id="UP001139293"/>
    </source>
</evidence>
<evidence type="ECO:0000256" key="1">
    <source>
        <dbReference type="ARBA" id="ARBA00022839"/>
    </source>
</evidence>
<dbReference type="AlphaFoldDB" id="A0A9X2CGX6"/>
<dbReference type="InterPro" id="IPR042173">
    <property type="entry name" value="RNase_J_2"/>
</dbReference>
<keyword evidence="2" id="KW-0694">RNA-binding</keyword>
<evidence type="ECO:0000313" key="4">
    <source>
        <dbReference type="EMBL" id="MCL1137884.1"/>
    </source>
</evidence>
<accession>A0A9X2CGX6</accession>
<proteinExistence type="predicted"/>
<dbReference type="InterPro" id="IPR001279">
    <property type="entry name" value="Metallo-B-lactamas"/>
</dbReference>
<reference evidence="4" key="1">
    <citation type="submission" date="2022-01" db="EMBL/GenBank/DDBJ databases">
        <title>Whole genome-based taxonomy of the Shewanellaceae.</title>
        <authorList>
            <person name="Martin-Rodriguez A.J."/>
        </authorList>
    </citation>
    <scope>NUCLEOTIDE SEQUENCE</scope>
    <source>
        <strain evidence="4">KCTC 23973</strain>
    </source>
</reference>
<dbReference type="RefSeq" id="WP_248948996.1">
    <property type="nucleotide sequence ID" value="NZ_JAKILB010000002.1"/>
</dbReference>
<evidence type="ECO:0000259" key="3">
    <source>
        <dbReference type="SMART" id="SM00849"/>
    </source>
</evidence>
<dbReference type="Pfam" id="PF12706">
    <property type="entry name" value="Lactamase_B_2"/>
    <property type="match status" value="1"/>
</dbReference>
<dbReference type="SMART" id="SM00849">
    <property type="entry name" value="Lactamase_B"/>
    <property type="match status" value="1"/>
</dbReference>
<keyword evidence="1" id="KW-0269">Exonuclease</keyword>
<protein>
    <submittedName>
        <fullName evidence="4">MBL fold metallo-hydrolase</fullName>
    </submittedName>
</protein>
<dbReference type="GO" id="GO:0004527">
    <property type="term" value="F:exonuclease activity"/>
    <property type="evidence" value="ECO:0007669"/>
    <property type="project" value="UniProtKB-KW"/>
</dbReference>
<dbReference type="Gene3D" id="3.40.50.10710">
    <property type="entry name" value="Metallo-hydrolase/oxidoreductase"/>
    <property type="match status" value="1"/>
</dbReference>
<keyword evidence="1" id="KW-0540">Nuclease</keyword>
<organism evidence="4 5">
    <name type="scientific">Shewanella pneumatophori</name>
    <dbReference type="NCBI Taxonomy" id="314092"/>
    <lineage>
        <taxon>Bacteria</taxon>
        <taxon>Pseudomonadati</taxon>
        <taxon>Pseudomonadota</taxon>
        <taxon>Gammaproteobacteria</taxon>
        <taxon>Alteromonadales</taxon>
        <taxon>Shewanellaceae</taxon>
        <taxon>Shewanella</taxon>
    </lineage>
</organism>
<keyword evidence="5" id="KW-1185">Reference proteome</keyword>
<evidence type="ECO:0000256" key="2">
    <source>
        <dbReference type="ARBA" id="ARBA00022884"/>
    </source>
</evidence>
<dbReference type="GO" id="GO:0003723">
    <property type="term" value="F:RNA binding"/>
    <property type="evidence" value="ECO:0007669"/>
    <property type="project" value="UniProtKB-KW"/>
</dbReference>
<keyword evidence="1" id="KW-0378">Hydrolase</keyword>
<dbReference type="InterPro" id="IPR036866">
    <property type="entry name" value="RibonucZ/Hydroxyglut_hydro"/>
</dbReference>
<feature type="domain" description="Metallo-beta-lactamase" evidence="3">
    <location>
        <begin position="330"/>
        <end position="526"/>
    </location>
</feature>
<dbReference type="PANTHER" id="PTHR43694:SF1">
    <property type="entry name" value="RIBONUCLEASE J"/>
    <property type="match status" value="1"/>
</dbReference>
<name>A0A9X2CGX6_9GAMM</name>
<dbReference type="SUPFAM" id="SSF56281">
    <property type="entry name" value="Metallo-hydrolase/oxidoreductase"/>
    <property type="match status" value="1"/>
</dbReference>
<gene>
    <name evidence="4" type="ORF">L2740_04885</name>
</gene>